<feature type="domain" description="AAA+ ATPase" evidence="1">
    <location>
        <begin position="39"/>
        <end position="145"/>
    </location>
</feature>
<dbReference type="Gene3D" id="3.40.50.300">
    <property type="entry name" value="P-loop containing nucleotide triphosphate hydrolases"/>
    <property type="match status" value="1"/>
</dbReference>
<dbReference type="InterPro" id="IPR003593">
    <property type="entry name" value="AAA+_ATPase"/>
</dbReference>
<reference evidence="2 3" key="1">
    <citation type="submission" date="2013-10" db="EMBL/GenBank/DDBJ databases">
        <title>Salinisphaera japonica YTM-1 Genome Sequencing.</title>
        <authorList>
            <person name="Lai Q."/>
            <person name="Li C."/>
            <person name="Shao Z."/>
        </authorList>
    </citation>
    <scope>NUCLEOTIDE SEQUENCE [LARGE SCALE GENOMIC DNA]</scope>
    <source>
        <strain evidence="2 3">YTM-1</strain>
    </source>
</reference>
<evidence type="ECO:0000259" key="1">
    <source>
        <dbReference type="SMART" id="SM00382"/>
    </source>
</evidence>
<dbReference type="Pfam" id="PF00308">
    <property type="entry name" value="Bac_DnaA"/>
    <property type="match status" value="1"/>
</dbReference>
<name>A0A423PIQ2_9GAMM</name>
<evidence type="ECO:0000313" key="3">
    <source>
        <dbReference type="Proteomes" id="UP000285310"/>
    </source>
</evidence>
<accession>A0A423PIQ2</accession>
<comment type="caution">
    <text evidence="2">The sequence shown here is derived from an EMBL/GenBank/DDBJ whole genome shotgun (WGS) entry which is preliminary data.</text>
</comment>
<keyword evidence="3" id="KW-1185">Reference proteome</keyword>
<evidence type="ECO:0000313" key="2">
    <source>
        <dbReference type="EMBL" id="ROO25464.1"/>
    </source>
</evidence>
<dbReference type="GO" id="GO:0003743">
    <property type="term" value="F:translation initiation factor activity"/>
    <property type="evidence" value="ECO:0007669"/>
    <property type="project" value="UniProtKB-KW"/>
</dbReference>
<protein>
    <submittedName>
        <fullName evidence="2">DNA replication initiation factor</fullName>
    </submittedName>
</protein>
<dbReference type="RefSeq" id="WP_221180238.1">
    <property type="nucleotide sequence ID" value="NZ_AYKG01000048.1"/>
</dbReference>
<dbReference type="Pfam" id="PF22688">
    <property type="entry name" value="Hda_lid"/>
    <property type="match status" value="1"/>
</dbReference>
<dbReference type="Gene3D" id="1.10.8.60">
    <property type="match status" value="1"/>
</dbReference>
<dbReference type="FunCoup" id="A0A423PIQ2">
    <property type="interactions" value="90"/>
</dbReference>
<dbReference type="SMART" id="SM00382">
    <property type="entry name" value="AAA"/>
    <property type="match status" value="1"/>
</dbReference>
<sequence>MTVQLVLGVQLPASATLEAFVGDVNAEARASIAQIIAGRAERLYLAGPEASGKTHLLQAACRAVGDAGKRSCYLPLGQVRQRLQPLIENLAEMDCVCIDDIDVIAGQREAEIALVGLSDALRARGSRLVAAGSRLPRELGLALPDLATRLAWGGAVCCRALDDDDKIALLVERGAQRGMTLPEPTARWILKHADSDVPTLMATLDTLDRASLAAQRRLTIPFVKQALDTV</sequence>
<dbReference type="AlphaFoldDB" id="A0A423PIQ2"/>
<gene>
    <name evidence="2" type="ORF">SAJA_13105</name>
</gene>
<dbReference type="InterPro" id="IPR027417">
    <property type="entry name" value="P-loop_NTPase"/>
</dbReference>
<dbReference type="GO" id="GO:0032297">
    <property type="term" value="P:negative regulation of DNA-templated DNA replication initiation"/>
    <property type="evidence" value="ECO:0007669"/>
    <property type="project" value="InterPro"/>
</dbReference>
<dbReference type="GO" id="GO:0006270">
    <property type="term" value="P:DNA replication initiation"/>
    <property type="evidence" value="ECO:0007669"/>
    <property type="project" value="TreeGrafter"/>
</dbReference>
<dbReference type="SUPFAM" id="SSF52540">
    <property type="entry name" value="P-loop containing nucleoside triphosphate hydrolases"/>
    <property type="match status" value="1"/>
</dbReference>
<dbReference type="PANTHER" id="PTHR30050:SF5">
    <property type="entry name" value="DNAA REGULATORY INACTIVATOR HDA"/>
    <property type="match status" value="1"/>
</dbReference>
<proteinExistence type="predicted"/>
<dbReference type="PANTHER" id="PTHR30050">
    <property type="entry name" value="CHROMOSOMAL REPLICATION INITIATOR PROTEIN DNAA"/>
    <property type="match status" value="1"/>
</dbReference>
<dbReference type="NCBIfam" id="TIGR03420">
    <property type="entry name" value="DnaA_homol_Hda"/>
    <property type="match status" value="1"/>
</dbReference>
<dbReference type="InParanoid" id="A0A423PIQ2"/>
<dbReference type="InterPro" id="IPR017788">
    <property type="entry name" value="Hda"/>
</dbReference>
<keyword evidence="2" id="KW-0648">Protein biosynthesis</keyword>
<dbReference type="EMBL" id="AYKG01000048">
    <property type="protein sequence ID" value="ROO25464.1"/>
    <property type="molecule type" value="Genomic_DNA"/>
</dbReference>
<dbReference type="Proteomes" id="UP000285310">
    <property type="component" value="Unassembled WGS sequence"/>
</dbReference>
<organism evidence="2 3">
    <name type="scientific">Salinisphaera japonica YTM-1</name>
    <dbReference type="NCBI Taxonomy" id="1209778"/>
    <lineage>
        <taxon>Bacteria</taxon>
        <taxon>Pseudomonadati</taxon>
        <taxon>Pseudomonadota</taxon>
        <taxon>Gammaproteobacteria</taxon>
        <taxon>Salinisphaerales</taxon>
        <taxon>Salinisphaeraceae</taxon>
        <taxon>Salinisphaera</taxon>
    </lineage>
</organism>
<dbReference type="InterPro" id="IPR055199">
    <property type="entry name" value="Hda_lid"/>
</dbReference>
<dbReference type="InterPro" id="IPR013317">
    <property type="entry name" value="DnaA_dom"/>
</dbReference>
<keyword evidence="2" id="KW-0396">Initiation factor</keyword>